<gene>
    <name evidence="2" type="ORF">PODCO_604065</name>
</gene>
<proteinExistence type="predicted"/>
<evidence type="ECO:0000256" key="1">
    <source>
        <dbReference type="SAM" id="MobiDB-lite"/>
    </source>
</evidence>
<organism evidence="2 3">
    <name type="scientific">Podospora comata</name>
    <dbReference type="NCBI Taxonomy" id="48703"/>
    <lineage>
        <taxon>Eukaryota</taxon>
        <taxon>Fungi</taxon>
        <taxon>Dikarya</taxon>
        <taxon>Ascomycota</taxon>
        <taxon>Pezizomycotina</taxon>
        <taxon>Sordariomycetes</taxon>
        <taxon>Sordariomycetidae</taxon>
        <taxon>Sordariales</taxon>
        <taxon>Podosporaceae</taxon>
        <taxon>Podospora</taxon>
    </lineage>
</organism>
<evidence type="ECO:0000313" key="2">
    <source>
        <dbReference type="EMBL" id="VBB83637.1"/>
    </source>
</evidence>
<keyword evidence="3" id="KW-1185">Reference proteome</keyword>
<reference evidence="2" key="1">
    <citation type="submission" date="2018-02" db="EMBL/GenBank/DDBJ databases">
        <authorList>
            <person name="Silar P."/>
        </authorList>
    </citation>
    <scope>NUCLEOTIDE SEQUENCE [LARGE SCALE GENOMIC DNA]</scope>
    <source>
        <strain evidence="2">T</strain>
    </source>
</reference>
<sequence>MSANDVHSIPAFATLSEWRQFSTGMTLEKSWNLACLELQSLLPVTPEVGRFDYQDAQVLFYMHQDMVETNNYVILKHRGWMASLQTDNLEYFLVVLFKLEKAYESYQDEELFAQTLTLAREMWRLRQLGDDSLINTRKVLTVGPGNSVGMYRPDLSPSGPNDFKIKVLEKKIDFLGFLIMKTSAHVWRVFVGDSPHKPGRDQRWKDLLRVCGHRVHKRHIYLAAMSVLEYFSSELRPMMPIPSAKPPTALPKSAQPVDGADPAGVGNPKKRAAPNHASGTFETGYMGASYGIPGQGGKARYANNCPSFW</sequence>
<protein>
    <submittedName>
        <fullName evidence="2">Uncharacterized protein</fullName>
    </submittedName>
</protein>
<accession>A0ABY6SFH4</accession>
<evidence type="ECO:0000313" key="3">
    <source>
        <dbReference type="Proteomes" id="UP000280685"/>
    </source>
</evidence>
<dbReference type="Proteomes" id="UP000280685">
    <property type="component" value="Chromosome 6"/>
</dbReference>
<dbReference type="EMBL" id="LR026969">
    <property type="protein sequence ID" value="VBB83637.1"/>
    <property type="molecule type" value="Genomic_DNA"/>
</dbReference>
<name>A0ABY6SFH4_PODCO</name>
<feature type="region of interest" description="Disordered" evidence="1">
    <location>
        <begin position="242"/>
        <end position="278"/>
    </location>
</feature>